<accession>A0A841KVX7</accession>
<keyword evidence="2" id="KW-1185">Reference proteome</keyword>
<dbReference type="Gene3D" id="1.10.246.80">
    <property type="match status" value="1"/>
</dbReference>
<evidence type="ECO:0008006" key="3">
    <source>
        <dbReference type="Google" id="ProtNLM"/>
    </source>
</evidence>
<evidence type="ECO:0000313" key="2">
    <source>
        <dbReference type="Proteomes" id="UP000579281"/>
    </source>
</evidence>
<sequence>MIAVGVPQGKGIGKLLNDLLEKVLEQSELNNREHLLSLMAEAVQEGTRNE</sequence>
<proteinExistence type="predicted"/>
<comment type="caution">
    <text evidence="1">The sequence shown here is derived from an EMBL/GenBank/DDBJ whole genome shotgun (WGS) entry which is preliminary data.</text>
</comment>
<dbReference type="RefSeq" id="WP_184310699.1">
    <property type="nucleotide sequence ID" value="NZ_JACHEN010000012.1"/>
</dbReference>
<reference evidence="1 2" key="1">
    <citation type="submission" date="2020-08" db="EMBL/GenBank/DDBJ databases">
        <title>Genomic Encyclopedia of Type Strains, Phase IV (KMG-IV): sequencing the most valuable type-strain genomes for metagenomic binning, comparative biology and taxonomic classification.</title>
        <authorList>
            <person name="Goeker M."/>
        </authorList>
    </citation>
    <scope>NUCLEOTIDE SEQUENCE [LARGE SCALE GENOMIC DNA]</scope>
    <source>
        <strain evidence="1 2">DSM 103526</strain>
    </source>
</reference>
<dbReference type="AlphaFoldDB" id="A0A841KVX7"/>
<gene>
    <name evidence="1" type="ORF">HNQ80_002269</name>
</gene>
<evidence type="ECO:0000313" key="1">
    <source>
        <dbReference type="EMBL" id="MBB6216170.1"/>
    </source>
</evidence>
<protein>
    <recommendedName>
        <fullName evidence="3">CCA-adding enzyme C-terminal domain-containing protein</fullName>
    </recommendedName>
</protein>
<dbReference type="Proteomes" id="UP000579281">
    <property type="component" value="Unassembled WGS sequence"/>
</dbReference>
<name>A0A841KVX7_9FIRM</name>
<dbReference type="EMBL" id="JACHEN010000012">
    <property type="protein sequence ID" value="MBB6216170.1"/>
    <property type="molecule type" value="Genomic_DNA"/>
</dbReference>
<organism evidence="1 2">
    <name type="scientific">Anaerosolibacter carboniphilus</name>
    <dbReference type="NCBI Taxonomy" id="1417629"/>
    <lineage>
        <taxon>Bacteria</taxon>
        <taxon>Bacillati</taxon>
        <taxon>Bacillota</taxon>
        <taxon>Clostridia</taxon>
        <taxon>Peptostreptococcales</taxon>
        <taxon>Thermotaleaceae</taxon>
        <taxon>Anaerosolibacter</taxon>
    </lineage>
</organism>